<name>A0ABN9QFG8_9DINO</name>
<accession>A0ABN9QFG8</accession>
<dbReference type="Pfam" id="PF00339">
    <property type="entry name" value="Arrestin_N"/>
    <property type="match status" value="1"/>
</dbReference>
<sequence length="430" mass="48094">MGNSLLGSSSGSCFVQLHQIVYSPGDVIEGVIHLMISVPCNITSVELKISGKELTYWCERKQETIAEGAGEVRRTRSSDKYYHHHGRRSICKVRVPVYTANGAYLPPGQYSFPFKVQLPANIPGTFHLNDFPGTRRTHGERFNCTCEYKMKGIAVVQGMLKSNIKHQQMLQIVERPPPIVGVAIEDNVQVNICCCLNRGDFFISMRAEKNAFCGSTGEAVRMVVEMENRTEYDVDTIHMELIQRVRMKAQHVQESFESGEYNHKNMRHGWNQYGNHNKTLFKETIAKQETFPGIGQGEVQRGDRARLIEMQLVHALEPQCLGYMIECAYFLRVYAYIQCATNPDVKVPVCIYAPQPPPQAWQAPQPPPGWNPQILSPTSVTVPSVAAPPSQADFYRGFYASAPPMETPIVGQPVAVEMSPGQASQALRSS</sequence>
<reference evidence="3" key="1">
    <citation type="submission" date="2023-10" db="EMBL/GenBank/DDBJ databases">
        <authorList>
            <person name="Chen Y."/>
            <person name="Shah S."/>
            <person name="Dougan E. K."/>
            <person name="Thang M."/>
            <person name="Chan C."/>
        </authorList>
    </citation>
    <scope>NUCLEOTIDE SEQUENCE [LARGE SCALE GENOMIC DNA]</scope>
</reference>
<feature type="domain" description="Arrestin C-terminal-like" evidence="2">
    <location>
        <begin position="203"/>
        <end position="355"/>
    </location>
</feature>
<evidence type="ECO:0000313" key="4">
    <source>
        <dbReference type="Proteomes" id="UP001189429"/>
    </source>
</evidence>
<comment type="caution">
    <text evidence="3">The sequence shown here is derived from an EMBL/GenBank/DDBJ whole genome shotgun (WGS) entry which is preliminary data.</text>
</comment>
<evidence type="ECO:0000313" key="3">
    <source>
        <dbReference type="EMBL" id="CAK0804708.1"/>
    </source>
</evidence>
<dbReference type="SUPFAM" id="SSF81296">
    <property type="entry name" value="E set domains"/>
    <property type="match status" value="2"/>
</dbReference>
<dbReference type="PANTHER" id="PTHR11188:SF17">
    <property type="entry name" value="FI21816P1"/>
    <property type="match status" value="1"/>
</dbReference>
<dbReference type="InterPro" id="IPR014752">
    <property type="entry name" value="Arrestin-like_C"/>
</dbReference>
<dbReference type="InterPro" id="IPR011021">
    <property type="entry name" value="Arrestin-like_N"/>
</dbReference>
<evidence type="ECO:0000259" key="2">
    <source>
        <dbReference type="Pfam" id="PF02752"/>
    </source>
</evidence>
<evidence type="ECO:0000259" key="1">
    <source>
        <dbReference type="Pfam" id="PF00339"/>
    </source>
</evidence>
<dbReference type="InterPro" id="IPR014756">
    <property type="entry name" value="Ig_E-set"/>
</dbReference>
<dbReference type="Proteomes" id="UP001189429">
    <property type="component" value="Unassembled WGS sequence"/>
</dbReference>
<dbReference type="Pfam" id="PF02752">
    <property type="entry name" value="Arrestin_C"/>
    <property type="match status" value="1"/>
</dbReference>
<protein>
    <recommendedName>
        <fullName evidence="5">Arrestin C-terminal-like domain-containing protein</fullName>
    </recommendedName>
</protein>
<keyword evidence="4" id="KW-1185">Reference proteome</keyword>
<dbReference type="InterPro" id="IPR011022">
    <property type="entry name" value="Arrestin_C-like"/>
</dbReference>
<feature type="domain" description="Arrestin-like N-terminal" evidence="1">
    <location>
        <begin position="20"/>
        <end position="173"/>
    </location>
</feature>
<gene>
    <name evidence="3" type="ORF">PCOR1329_LOCUS11426</name>
</gene>
<evidence type="ECO:0008006" key="5">
    <source>
        <dbReference type="Google" id="ProtNLM"/>
    </source>
</evidence>
<dbReference type="Gene3D" id="2.60.40.640">
    <property type="match status" value="2"/>
</dbReference>
<proteinExistence type="predicted"/>
<dbReference type="EMBL" id="CAUYUJ010003302">
    <property type="protein sequence ID" value="CAK0804708.1"/>
    <property type="molecule type" value="Genomic_DNA"/>
</dbReference>
<dbReference type="PANTHER" id="PTHR11188">
    <property type="entry name" value="ARRESTIN DOMAIN CONTAINING PROTEIN"/>
    <property type="match status" value="1"/>
</dbReference>
<dbReference type="InterPro" id="IPR050357">
    <property type="entry name" value="Arrestin_domain-protein"/>
</dbReference>
<organism evidence="3 4">
    <name type="scientific">Prorocentrum cordatum</name>
    <dbReference type="NCBI Taxonomy" id="2364126"/>
    <lineage>
        <taxon>Eukaryota</taxon>
        <taxon>Sar</taxon>
        <taxon>Alveolata</taxon>
        <taxon>Dinophyceae</taxon>
        <taxon>Prorocentrales</taxon>
        <taxon>Prorocentraceae</taxon>
        <taxon>Prorocentrum</taxon>
    </lineage>
</organism>